<evidence type="ECO:0000313" key="1">
    <source>
        <dbReference type="EMBL" id="QJA75503.1"/>
    </source>
</evidence>
<gene>
    <name evidence="1" type="ORF">MM415A01767_0024</name>
    <name evidence="2" type="ORF">MM415B02452_0021</name>
</gene>
<dbReference type="EMBL" id="MT142889">
    <property type="protein sequence ID" value="QJA90085.1"/>
    <property type="molecule type" value="Genomic_DNA"/>
</dbReference>
<name>A0A6M3JZL9_9ZZZZ</name>
<dbReference type="EMBL" id="MT142167">
    <property type="protein sequence ID" value="QJA75503.1"/>
    <property type="molecule type" value="Genomic_DNA"/>
</dbReference>
<protein>
    <submittedName>
        <fullName evidence="1">Uncharacterized protein</fullName>
    </submittedName>
</protein>
<dbReference type="AlphaFoldDB" id="A0A6M3JZL9"/>
<proteinExistence type="predicted"/>
<accession>A0A6M3JZL9</accession>
<organism evidence="1">
    <name type="scientific">viral metagenome</name>
    <dbReference type="NCBI Taxonomy" id="1070528"/>
    <lineage>
        <taxon>unclassified sequences</taxon>
        <taxon>metagenomes</taxon>
        <taxon>organismal metagenomes</taxon>
    </lineage>
</organism>
<sequence>MIDEPQESFLDVDTSDAVEPKAVPAGELQVRILSGVIAINKNGNPYFQPRFDIPSEPTSKDFTDYLGLPFPEMDEKQLNQAKFKLDSFKRCFGIKKKKFTMDEIIGLTGWAILGLKEDQEYGEQNTIRKYILPK</sequence>
<reference evidence="1" key="1">
    <citation type="submission" date="2020-03" db="EMBL/GenBank/DDBJ databases">
        <title>The deep terrestrial virosphere.</title>
        <authorList>
            <person name="Holmfeldt K."/>
            <person name="Nilsson E."/>
            <person name="Simone D."/>
            <person name="Lopez-Fernandez M."/>
            <person name="Wu X."/>
            <person name="de Brujin I."/>
            <person name="Lundin D."/>
            <person name="Andersson A."/>
            <person name="Bertilsson S."/>
            <person name="Dopson M."/>
        </authorList>
    </citation>
    <scope>NUCLEOTIDE SEQUENCE</scope>
    <source>
        <strain evidence="1">MM415A01767</strain>
        <strain evidence="2">MM415B02452</strain>
    </source>
</reference>
<evidence type="ECO:0000313" key="2">
    <source>
        <dbReference type="EMBL" id="QJA90085.1"/>
    </source>
</evidence>